<sequence>MIQALAGETAESYRQLGEQTIGYQERNLGFFQRFFEVGVQEARRQTEANLALAQELFEQAEEQREVLQRLTEGAMRAYWGLVLSPVRSVGGAGNVAAREAVAAPVDVPFPIPGYARLSSAQVIEKLDGLSLDELKKVRAYEMEHKNRKGLLAQIEQRIQSDR</sequence>
<evidence type="ECO:0000256" key="1">
    <source>
        <dbReference type="SAM" id="Coils"/>
    </source>
</evidence>
<dbReference type="KEGG" id="rmar:GBA65_04085"/>
<keyword evidence="3" id="KW-1185">Reference proteome</keyword>
<dbReference type="AlphaFoldDB" id="A0A6G8PU19"/>
<feature type="coiled-coil region" evidence="1">
    <location>
        <begin position="43"/>
        <end position="73"/>
    </location>
</feature>
<gene>
    <name evidence="2" type="ORF">GBA65_04085</name>
</gene>
<evidence type="ECO:0000313" key="2">
    <source>
        <dbReference type="EMBL" id="QIN77834.1"/>
    </source>
</evidence>
<name>A0A6G8PU19_9ACTN</name>
<accession>A0A6G8PU19</accession>
<dbReference type="RefSeq" id="WP_166395511.1">
    <property type="nucleotide sequence ID" value="NZ_CP045121.1"/>
</dbReference>
<protein>
    <submittedName>
        <fullName evidence="2">Uncharacterized protein</fullName>
    </submittedName>
</protein>
<organism evidence="2 3">
    <name type="scientific">Rubrobacter marinus</name>
    <dbReference type="NCBI Taxonomy" id="2653852"/>
    <lineage>
        <taxon>Bacteria</taxon>
        <taxon>Bacillati</taxon>
        <taxon>Actinomycetota</taxon>
        <taxon>Rubrobacteria</taxon>
        <taxon>Rubrobacterales</taxon>
        <taxon>Rubrobacteraceae</taxon>
        <taxon>Rubrobacter</taxon>
    </lineage>
</organism>
<evidence type="ECO:0000313" key="3">
    <source>
        <dbReference type="Proteomes" id="UP000502706"/>
    </source>
</evidence>
<reference evidence="2 3" key="1">
    <citation type="submission" date="2019-10" db="EMBL/GenBank/DDBJ databases">
        <title>Rubrobacter sp nov SCSIO 52915 isolated from a deep-sea sediment in the South China Sea.</title>
        <authorList>
            <person name="Chen R.W."/>
        </authorList>
    </citation>
    <scope>NUCLEOTIDE SEQUENCE [LARGE SCALE GENOMIC DNA]</scope>
    <source>
        <strain evidence="2 3">SCSIO 52915</strain>
    </source>
</reference>
<dbReference type="Proteomes" id="UP000502706">
    <property type="component" value="Chromosome"/>
</dbReference>
<dbReference type="EMBL" id="CP045121">
    <property type="protein sequence ID" value="QIN77834.1"/>
    <property type="molecule type" value="Genomic_DNA"/>
</dbReference>
<keyword evidence="1" id="KW-0175">Coiled coil</keyword>
<proteinExistence type="predicted"/>